<protein>
    <submittedName>
        <fullName evidence="3">NB-ARC domains-containing protein</fullName>
    </submittedName>
</protein>
<keyword evidence="4" id="KW-1185">Reference proteome</keyword>
<organism evidence="3 4">
    <name type="scientific">Artemisia annua</name>
    <name type="common">Sweet wormwood</name>
    <dbReference type="NCBI Taxonomy" id="35608"/>
    <lineage>
        <taxon>Eukaryota</taxon>
        <taxon>Viridiplantae</taxon>
        <taxon>Streptophyta</taxon>
        <taxon>Embryophyta</taxon>
        <taxon>Tracheophyta</taxon>
        <taxon>Spermatophyta</taxon>
        <taxon>Magnoliopsida</taxon>
        <taxon>eudicotyledons</taxon>
        <taxon>Gunneridae</taxon>
        <taxon>Pentapetalae</taxon>
        <taxon>asterids</taxon>
        <taxon>campanulids</taxon>
        <taxon>Asterales</taxon>
        <taxon>Asteraceae</taxon>
        <taxon>Asteroideae</taxon>
        <taxon>Anthemideae</taxon>
        <taxon>Artemisiinae</taxon>
        <taxon>Artemisia</taxon>
    </lineage>
</organism>
<dbReference type="AlphaFoldDB" id="A0A2U1NAR9"/>
<keyword evidence="1" id="KW-0677">Repeat</keyword>
<dbReference type="Proteomes" id="UP000245207">
    <property type="component" value="Unassembled WGS sequence"/>
</dbReference>
<dbReference type="Pfam" id="PF23282">
    <property type="entry name" value="WHD_ROQ1"/>
    <property type="match status" value="1"/>
</dbReference>
<dbReference type="InterPro" id="IPR058192">
    <property type="entry name" value="WHD_ROQ1-like"/>
</dbReference>
<dbReference type="InterPro" id="IPR044974">
    <property type="entry name" value="Disease_R_plants"/>
</dbReference>
<feature type="domain" description="Disease resistance protein Roq1-like winged-helix" evidence="2">
    <location>
        <begin position="62"/>
        <end position="132"/>
    </location>
</feature>
<sequence>MELSAAKKERDFYLAKVDQSQALCSIDERQKKWVSELDRLKLHPNEKIQSVLRLSYDALNLHQQNILLDIACVFIGENRDFVISILDGCNFFVDTNMRVLVDKSLITISSNMSLQMHDLIQGMARAIVREESILPRKKRRLLISSNVYEISSQNKNKWCISSSIQ</sequence>
<dbReference type="PANTHER" id="PTHR11017">
    <property type="entry name" value="LEUCINE-RICH REPEAT-CONTAINING PROTEIN"/>
    <property type="match status" value="1"/>
</dbReference>
<name>A0A2U1NAR9_ARTAN</name>
<dbReference type="EMBL" id="PKPP01003211">
    <property type="protein sequence ID" value="PWA70605.1"/>
    <property type="molecule type" value="Genomic_DNA"/>
</dbReference>
<accession>A0A2U1NAR9</accession>
<dbReference type="InterPro" id="IPR036390">
    <property type="entry name" value="WH_DNA-bd_sf"/>
</dbReference>
<evidence type="ECO:0000313" key="3">
    <source>
        <dbReference type="EMBL" id="PWA70605.1"/>
    </source>
</evidence>
<comment type="caution">
    <text evidence="3">The sequence shown here is derived from an EMBL/GenBank/DDBJ whole genome shotgun (WGS) entry which is preliminary data.</text>
</comment>
<evidence type="ECO:0000259" key="2">
    <source>
        <dbReference type="Pfam" id="PF23282"/>
    </source>
</evidence>
<evidence type="ECO:0000313" key="4">
    <source>
        <dbReference type="Proteomes" id="UP000245207"/>
    </source>
</evidence>
<dbReference type="OrthoDB" id="1095810at2759"/>
<gene>
    <name evidence="3" type="ORF">CTI12_AA284660</name>
</gene>
<dbReference type="GO" id="GO:0006952">
    <property type="term" value="P:defense response"/>
    <property type="evidence" value="ECO:0007669"/>
    <property type="project" value="InterPro"/>
</dbReference>
<proteinExistence type="predicted"/>
<evidence type="ECO:0000256" key="1">
    <source>
        <dbReference type="ARBA" id="ARBA00022737"/>
    </source>
</evidence>
<reference evidence="3 4" key="1">
    <citation type="journal article" date="2018" name="Mol. Plant">
        <title>The genome of Artemisia annua provides insight into the evolution of Asteraceae family and artemisinin biosynthesis.</title>
        <authorList>
            <person name="Shen Q."/>
            <person name="Zhang L."/>
            <person name="Liao Z."/>
            <person name="Wang S."/>
            <person name="Yan T."/>
            <person name="Shi P."/>
            <person name="Liu M."/>
            <person name="Fu X."/>
            <person name="Pan Q."/>
            <person name="Wang Y."/>
            <person name="Lv Z."/>
            <person name="Lu X."/>
            <person name="Zhang F."/>
            <person name="Jiang W."/>
            <person name="Ma Y."/>
            <person name="Chen M."/>
            <person name="Hao X."/>
            <person name="Li L."/>
            <person name="Tang Y."/>
            <person name="Lv G."/>
            <person name="Zhou Y."/>
            <person name="Sun X."/>
            <person name="Brodelius P.E."/>
            <person name="Rose J.K.C."/>
            <person name="Tang K."/>
        </authorList>
    </citation>
    <scope>NUCLEOTIDE SEQUENCE [LARGE SCALE GENOMIC DNA]</scope>
    <source>
        <strain evidence="4">cv. Huhao1</strain>
        <tissue evidence="3">Leaf</tissue>
    </source>
</reference>
<dbReference type="SUPFAM" id="SSF46785">
    <property type="entry name" value="Winged helix' DNA-binding domain"/>
    <property type="match status" value="1"/>
</dbReference>
<dbReference type="PANTHER" id="PTHR11017:SF573">
    <property type="entry name" value="ADP-RIBOSYL CYCLASE_CYCLIC ADP-RIBOSE HYDROLASE"/>
    <property type="match status" value="1"/>
</dbReference>